<gene>
    <name evidence="2" type="ORF">DL762_002200</name>
</gene>
<evidence type="ECO:0000313" key="2">
    <source>
        <dbReference type="EMBL" id="RYO91474.1"/>
    </source>
</evidence>
<organism evidence="2 3">
    <name type="scientific">Monosporascus cannonballus</name>
    <dbReference type="NCBI Taxonomy" id="155416"/>
    <lineage>
        <taxon>Eukaryota</taxon>
        <taxon>Fungi</taxon>
        <taxon>Dikarya</taxon>
        <taxon>Ascomycota</taxon>
        <taxon>Pezizomycotina</taxon>
        <taxon>Sordariomycetes</taxon>
        <taxon>Xylariomycetidae</taxon>
        <taxon>Xylariales</taxon>
        <taxon>Xylariales incertae sedis</taxon>
        <taxon>Monosporascus</taxon>
    </lineage>
</organism>
<comment type="caution">
    <text evidence="2">The sequence shown here is derived from an EMBL/GenBank/DDBJ whole genome shotgun (WGS) entry which is preliminary data.</text>
</comment>
<keyword evidence="3" id="KW-1185">Reference proteome</keyword>
<name>A0ABY0HIP2_9PEZI</name>
<feature type="compositionally biased region" description="Basic and acidic residues" evidence="1">
    <location>
        <begin position="40"/>
        <end position="62"/>
    </location>
</feature>
<evidence type="ECO:0000256" key="1">
    <source>
        <dbReference type="SAM" id="MobiDB-lite"/>
    </source>
</evidence>
<proteinExistence type="predicted"/>
<evidence type="ECO:0000313" key="3">
    <source>
        <dbReference type="Proteomes" id="UP000294003"/>
    </source>
</evidence>
<accession>A0ABY0HIP2</accession>
<reference evidence="2 3" key="1">
    <citation type="submission" date="2018-06" db="EMBL/GenBank/DDBJ databases">
        <title>Complete Genomes of Monosporascus.</title>
        <authorList>
            <person name="Robinson A.J."/>
            <person name="Natvig D.O."/>
        </authorList>
    </citation>
    <scope>NUCLEOTIDE SEQUENCE [LARGE SCALE GENOMIC DNA]</scope>
    <source>
        <strain evidence="2 3">CBS 609.92</strain>
    </source>
</reference>
<dbReference type="EMBL" id="QJNS01000041">
    <property type="protein sequence ID" value="RYO91474.1"/>
    <property type="molecule type" value="Genomic_DNA"/>
</dbReference>
<feature type="region of interest" description="Disordered" evidence="1">
    <location>
        <begin position="1"/>
        <end position="70"/>
    </location>
</feature>
<sequence length="70" mass="7594">MPKAAGRSSNGSEKGDDSGYEADMEKKKKGAHKPKSGSFSDEKGKNDRNKNGKDPKDHKNWHSTDSASTD</sequence>
<protein>
    <submittedName>
        <fullName evidence="2">Uncharacterized protein</fullName>
    </submittedName>
</protein>
<dbReference type="Proteomes" id="UP000294003">
    <property type="component" value="Unassembled WGS sequence"/>
</dbReference>